<dbReference type="PANTHER" id="PTHR30417">
    <property type="entry name" value="N-ACETYLMURAMOYL-L-ALANINE AMIDASE AMID"/>
    <property type="match status" value="1"/>
</dbReference>
<dbReference type="CDD" id="cd06583">
    <property type="entry name" value="PGRP"/>
    <property type="match status" value="1"/>
</dbReference>
<name>A0A917J2A0_9BACT</name>
<dbReference type="GO" id="GO:0071555">
    <property type="term" value="P:cell wall organization"/>
    <property type="evidence" value="ECO:0007669"/>
    <property type="project" value="UniProtKB-KW"/>
</dbReference>
<dbReference type="InterPro" id="IPR002502">
    <property type="entry name" value="Amidase_domain"/>
</dbReference>
<dbReference type="GO" id="GO:0008745">
    <property type="term" value="F:N-acetylmuramoyl-L-alanine amidase activity"/>
    <property type="evidence" value="ECO:0007669"/>
    <property type="project" value="UniProtKB-EC"/>
</dbReference>
<evidence type="ECO:0000256" key="2">
    <source>
        <dbReference type="ARBA" id="ARBA00011901"/>
    </source>
</evidence>
<dbReference type="Proteomes" id="UP000627292">
    <property type="component" value="Unassembled WGS sequence"/>
</dbReference>
<keyword evidence="4" id="KW-0961">Cell wall biogenesis/degradation</keyword>
<dbReference type="SMART" id="SM00644">
    <property type="entry name" value="Ami_2"/>
    <property type="match status" value="1"/>
</dbReference>
<dbReference type="AlphaFoldDB" id="A0A917J2A0"/>
<dbReference type="EC" id="3.5.1.28" evidence="2"/>
<dbReference type="InterPro" id="IPR051206">
    <property type="entry name" value="NAMLAA_amidase_2"/>
</dbReference>
<dbReference type="Gene3D" id="3.40.80.10">
    <property type="entry name" value="Peptidoglycan recognition protein-like"/>
    <property type="match status" value="1"/>
</dbReference>
<accession>A0A917J2A0</accession>
<protein>
    <recommendedName>
        <fullName evidence="2">N-acetylmuramoyl-L-alanine amidase</fullName>
        <ecNumber evidence="2">3.5.1.28</ecNumber>
    </recommendedName>
</protein>
<dbReference type="GO" id="GO:0009253">
    <property type="term" value="P:peptidoglycan catabolic process"/>
    <property type="evidence" value="ECO:0007669"/>
    <property type="project" value="InterPro"/>
</dbReference>
<dbReference type="PANTHER" id="PTHR30417:SF1">
    <property type="entry name" value="N-ACETYLMURAMOYL-L-ALANINE AMIDASE AMID"/>
    <property type="match status" value="1"/>
</dbReference>
<evidence type="ECO:0000313" key="6">
    <source>
        <dbReference type="EMBL" id="GGH79162.1"/>
    </source>
</evidence>
<feature type="domain" description="N-acetylmuramoyl-L-alanine amidase" evidence="5">
    <location>
        <begin position="44"/>
        <end position="175"/>
    </location>
</feature>
<dbReference type="GO" id="GO:0019867">
    <property type="term" value="C:outer membrane"/>
    <property type="evidence" value="ECO:0007669"/>
    <property type="project" value="TreeGrafter"/>
</dbReference>
<keyword evidence="7" id="KW-1185">Reference proteome</keyword>
<dbReference type="SUPFAM" id="SSF55846">
    <property type="entry name" value="N-acetylmuramoyl-L-alanine amidase-like"/>
    <property type="match status" value="1"/>
</dbReference>
<proteinExistence type="predicted"/>
<reference evidence="6" key="2">
    <citation type="submission" date="2020-09" db="EMBL/GenBank/DDBJ databases">
        <authorList>
            <person name="Sun Q."/>
            <person name="Zhou Y."/>
        </authorList>
    </citation>
    <scope>NUCLEOTIDE SEQUENCE</scope>
    <source>
        <strain evidence="6">CGMCC 1.15290</strain>
    </source>
</reference>
<sequence length="255" mass="28499">MYISCASHPFRATNSSYRAQTKTLAATVRSQPAADSVQPPAYWVGTTNFNLRKPNFVIIHHTAQQSCEQTLKTFTLERTQVSAHYVICKDGTVHHMLNDYLRAWHAGAARWGNTTDINSSSIGIEIDNNGTEAFTEAQITSLLRLLGRLKRDYAIPAANFIGHSDIAPGRKVDPSAFFPWQQLAQNGYGLWYDTTGVQVPADFNTMQALRIIGYQVKDSAAAIHAFKLHFMPSDTTASLTDDNRRVLFDLARKYE</sequence>
<reference evidence="6" key="1">
    <citation type="journal article" date="2014" name="Int. J. Syst. Evol. Microbiol.">
        <title>Complete genome sequence of Corynebacterium casei LMG S-19264T (=DSM 44701T), isolated from a smear-ripened cheese.</title>
        <authorList>
            <consortium name="US DOE Joint Genome Institute (JGI-PGF)"/>
            <person name="Walter F."/>
            <person name="Albersmeier A."/>
            <person name="Kalinowski J."/>
            <person name="Ruckert C."/>
        </authorList>
    </citation>
    <scope>NUCLEOTIDE SEQUENCE</scope>
    <source>
        <strain evidence="6">CGMCC 1.15290</strain>
    </source>
</reference>
<evidence type="ECO:0000256" key="3">
    <source>
        <dbReference type="ARBA" id="ARBA00022801"/>
    </source>
</evidence>
<dbReference type="InterPro" id="IPR036505">
    <property type="entry name" value="Amidase/PGRP_sf"/>
</dbReference>
<gene>
    <name evidence="6" type="ORF">GCM10011379_48110</name>
</gene>
<dbReference type="GO" id="GO:0009254">
    <property type="term" value="P:peptidoglycan turnover"/>
    <property type="evidence" value="ECO:0007669"/>
    <property type="project" value="TreeGrafter"/>
</dbReference>
<comment type="catalytic activity">
    <reaction evidence="1">
        <text>Hydrolyzes the link between N-acetylmuramoyl residues and L-amino acid residues in certain cell-wall glycopeptides.</text>
        <dbReference type="EC" id="3.5.1.28"/>
    </reaction>
</comment>
<evidence type="ECO:0000259" key="5">
    <source>
        <dbReference type="SMART" id="SM00644"/>
    </source>
</evidence>
<dbReference type="Pfam" id="PF01510">
    <property type="entry name" value="Amidase_2"/>
    <property type="match status" value="1"/>
</dbReference>
<comment type="caution">
    <text evidence="6">The sequence shown here is derived from an EMBL/GenBank/DDBJ whole genome shotgun (WGS) entry which is preliminary data.</text>
</comment>
<keyword evidence="3" id="KW-0378">Hydrolase</keyword>
<evidence type="ECO:0000256" key="4">
    <source>
        <dbReference type="ARBA" id="ARBA00023316"/>
    </source>
</evidence>
<organism evidence="6 7">
    <name type="scientific">Filimonas zeae</name>
    <dbReference type="NCBI Taxonomy" id="1737353"/>
    <lineage>
        <taxon>Bacteria</taxon>
        <taxon>Pseudomonadati</taxon>
        <taxon>Bacteroidota</taxon>
        <taxon>Chitinophagia</taxon>
        <taxon>Chitinophagales</taxon>
        <taxon>Chitinophagaceae</taxon>
        <taxon>Filimonas</taxon>
    </lineage>
</organism>
<evidence type="ECO:0000256" key="1">
    <source>
        <dbReference type="ARBA" id="ARBA00001561"/>
    </source>
</evidence>
<dbReference type="EMBL" id="BMIB01000005">
    <property type="protein sequence ID" value="GGH79162.1"/>
    <property type="molecule type" value="Genomic_DNA"/>
</dbReference>
<evidence type="ECO:0000313" key="7">
    <source>
        <dbReference type="Proteomes" id="UP000627292"/>
    </source>
</evidence>